<accession>A0A9Q3F421</accession>
<dbReference type="AlphaFoldDB" id="A0A9Q3F421"/>
<reference evidence="2" key="1">
    <citation type="submission" date="2021-03" db="EMBL/GenBank/DDBJ databases">
        <title>Draft genome sequence of rust myrtle Austropuccinia psidii MF-1, a brazilian biotype.</title>
        <authorList>
            <person name="Quecine M.C."/>
            <person name="Pachon D.M.R."/>
            <person name="Bonatelli M.L."/>
            <person name="Correr F.H."/>
            <person name="Franceschini L.M."/>
            <person name="Leite T.F."/>
            <person name="Margarido G.R.A."/>
            <person name="Almeida C.A."/>
            <person name="Ferrarezi J.A."/>
            <person name="Labate C.A."/>
        </authorList>
    </citation>
    <scope>NUCLEOTIDE SEQUENCE</scope>
    <source>
        <strain evidence="2">MF-1</strain>
    </source>
</reference>
<gene>
    <name evidence="2" type="ORF">O181_069307</name>
</gene>
<feature type="compositionally biased region" description="Basic and acidic residues" evidence="1">
    <location>
        <begin position="99"/>
        <end position="132"/>
    </location>
</feature>
<evidence type="ECO:0000313" key="2">
    <source>
        <dbReference type="EMBL" id="MBW0529592.1"/>
    </source>
</evidence>
<protein>
    <submittedName>
        <fullName evidence="2">Uncharacterized protein</fullName>
    </submittedName>
</protein>
<keyword evidence="3" id="KW-1185">Reference proteome</keyword>
<proteinExistence type="predicted"/>
<comment type="caution">
    <text evidence="2">The sequence shown here is derived from an EMBL/GenBank/DDBJ whole genome shotgun (WGS) entry which is preliminary data.</text>
</comment>
<sequence>MAARVGTSPKSLDRHHELISSGEEVHWVIEDRGMCEGLDTHVLQRTSPKAKSLVEKPKHIIRGPEEEVGPRAGKQPSGSAPSLQKQKSSSQSFKQSQENPKDQPEGKGKGKAQVEKDLTTELQDSQEREDSHGQCVQYGKNSDGIQKQRRGKIELILSKEVDLVKLVSQTETCNKEIITKLKKFEYIQQKLGNEILQVK</sequence>
<evidence type="ECO:0000256" key="1">
    <source>
        <dbReference type="SAM" id="MobiDB-lite"/>
    </source>
</evidence>
<dbReference type="Proteomes" id="UP000765509">
    <property type="component" value="Unassembled WGS sequence"/>
</dbReference>
<feature type="region of interest" description="Disordered" evidence="1">
    <location>
        <begin position="40"/>
        <end position="144"/>
    </location>
</feature>
<evidence type="ECO:0000313" key="3">
    <source>
        <dbReference type="Proteomes" id="UP000765509"/>
    </source>
</evidence>
<feature type="compositionally biased region" description="Low complexity" evidence="1">
    <location>
        <begin position="84"/>
        <end position="97"/>
    </location>
</feature>
<organism evidence="2 3">
    <name type="scientific">Austropuccinia psidii MF-1</name>
    <dbReference type="NCBI Taxonomy" id="1389203"/>
    <lineage>
        <taxon>Eukaryota</taxon>
        <taxon>Fungi</taxon>
        <taxon>Dikarya</taxon>
        <taxon>Basidiomycota</taxon>
        <taxon>Pucciniomycotina</taxon>
        <taxon>Pucciniomycetes</taxon>
        <taxon>Pucciniales</taxon>
        <taxon>Sphaerophragmiaceae</taxon>
        <taxon>Austropuccinia</taxon>
    </lineage>
</organism>
<feature type="compositionally biased region" description="Basic and acidic residues" evidence="1">
    <location>
        <begin position="52"/>
        <end position="69"/>
    </location>
</feature>
<name>A0A9Q3F421_9BASI</name>
<dbReference type="EMBL" id="AVOT02035292">
    <property type="protein sequence ID" value="MBW0529592.1"/>
    <property type="molecule type" value="Genomic_DNA"/>
</dbReference>